<accession>A0ABU0AN80</accession>
<evidence type="ECO:0000313" key="2">
    <source>
        <dbReference type="EMBL" id="MDQ0272744.1"/>
    </source>
</evidence>
<keyword evidence="3" id="KW-1185">Reference proteome</keyword>
<name>A0ABU0AN80_9BACI</name>
<dbReference type="RefSeq" id="WP_307478184.1">
    <property type="nucleotide sequence ID" value="NZ_JAUSUB010000027.1"/>
</dbReference>
<comment type="caution">
    <text evidence="2">The sequence shown here is derived from an EMBL/GenBank/DDBJ whole genome shotgun (WGS) entry which is preliminary data.</text>
</comment>
<sequence length="246" mass="28761">MFNKAIWQSVTSTKQGKKHCPDSKGIPEEVIENTFLESYRIMCNNNQDVLEEFLQRMEENLSPDVMYNEVSKVEKEIERLEMRKKKLIDLRLEDNLDRNTYEEKYNEIIQKLDEKEQRKSYLRENIQEEKGIKKRLSGFRKLLEQDKGLDTFDRHVFESLIEKVIVGGVDKDGNSRPYDITFIYKIGSSHSLDGSNFKPPRKNAKNKKKEFSNELCSHTRNEVNELCSNNKVDICGVCGAFDFGTV</sequence>
<reference evidence="2 3" key="1">
    <citation type="submission" date="2023-07" db="EMBL/GenBank/DDBJ databases">
        <title>Genomic Encyclopedia of Type Strains, Phase IV (KMG-IV): sequencing the most valuable type-strain genomes for metagenomic binning, comparative biology and taxonomic classification.</title>
        <authorList>
            <person name="Goeker M."/>
        </authorList>
    </citation>
    <scope>NUCLEOTIDE SEQUENCE [LARGE SCALE GENOMIC DNA]</scope>
    <source>
        <strain evidence="2 3">DSM 23494</strain>
    </source>
</reference>
<feature type="coiled-coil region" evidence="1">
    <location>
        <begin position="70"/>
        <end position="125"/>
    </location>
</feature>
<evidence type="ECO:0000313" key="3">
    <source>
        <dbReference type="Proteomes" id="UP001238088"/>
    </source>
</evidence>
<evidence type="ECO:0008006" key="4">
    <source>
        <dbReference type="Google" id="ProtNLM"/>
    </source>
</evidence>
<dbReference type="EMBL" id="JAUSUB010000027">
    <property type="protein sequence ID" value="MDQ0272744.1"/>
    <property type="molecule type" value="Genomic_DNA"/>
</dbReference>
<organism evidence="2 3">
    <name type="scientific">Cytobacillus purgationiresistens</name>
    <dbReference type="NCBI Taxonomy" id="863449"/>
    <lineage>
        <taxon>Bacteria</taxon>
        <taxon>Bacillati</taxon>
        <taxon>Bacillota</taxon>
        <taxon>Bacilli</taxon>
        <taxon>Bacillales</taxon>
        <taxon>Bacillaceae</taxon>
        <taxon>Cytobacillus</taxon>
    </lineage>
</organism>
<evidence type="ECO:0000256" key="1">
    <source>
        <dbReference type="SAM" id="Coils"/>
    </source>
</evidence>
<dbReference type="Proteomes" id="UP001238088">
    <property type="component" value="Unassembled WGS sequence"/>
</dbReference>
<proteinExistence type="predicted"/>
<gene>
    <name evidence="2" type="ORF">J2S17_004637</name>
</gene>
<protein>
    <recommendedName>
        <fullName evidence="4">DUF4368 domain-containing protein</fullName>
    </recommendedName>
</protein>
<keyword evidence="1" id="KW-0175">Coiled coil</keyword>